<dbReference type="SUPFAM" id="SSF46689">
    <property type="entry name" value="Homeodomain-like"/>
    <property type="match status" value="1"/>
</dbReference>
<keyword evidence="2 5" id="KW-0238">DNA-binding</keyword>
<sequence>MADKRFPLDTKLRRIFSRLGIDPEPVFARAGVDVALLNNPDARLNSHQYLALWSALEAHFEPGDLARTLVQLCNSDDFSAPMMAGLCCSDLLSAIRRLQRFKGLLGPQQLKVTEADDRVRVEVVSDMAVPSLPVSMIVTEWYLILNLAYMATKVELPVLSLCLHEVTDDALALARQHGIELQQGDSNAIEFSREDCLRPFLPLNDGMWQFFEPTLLRLIRKLHAQPDTASEVKATLVESLPSGLADKEHVAQRMGISPRTLQKRLCSEKKPFQTVLAEARKELACHYLRQCHLTHMEISLLLGFDEVTSFYRGCQRWFGLTPEAIRKNEQAGIEPAWEQECNQG</sequence>
<feature type="domain" description="HTH araC/xylS-type" evidence="4">
    <location>
        <begin position="230"/>
        <end position="328"/>
    </location>
</feature>
<dbReference type="Pfam" id="PF12833">
    <property type="entry name" value="HTH_18"/>
    <property type="match status" value="1"/>
</dbReference>
<dbReference type="Pfam" id="PF12625">
    <property type="entry name" value="Arabinose_bd"/>
    <property type="match status" value="1"/>
</dbReference>
<gene>
    <name evidence="5" type="ORF">SAMN04488540_1342</name>
</gene>
<dbReference type="GO" id="GO:0005829">
    <property type="term" value="C:cytosol"/>
    <property type="evidence" value="ECO:0007669"/>
    <property type="project" value="TreeGrafter"/>
</dbReference>
<evidence type="ECO:0000313" key="5">
    <source>
        <dbReference type="EMBL" id="SDK42097.1"/>
    </source>
</evidence>
<name>A0A1G9BRL8_9GAMM</name>
<dbReference type="Proteomes" id="UP000199527">
    <property type="component" value="Unassembled WGS sequence"/>
</dbReference>
<dbReference type="EMBL" id="FNEM01000034">
    <property type="protein sequence ID" value="SDK42097.1"/>
    <property type="molecule type" value="Genomic_DNA"/>
</dbReference>
<dbReference type="InterPro" id="IPR032687">
    <property type="entry name" value="AraC-type_N"/>
</dbReference>
<keyword evidence="1" id="KW-0805">Transcription regulation</keyword>
<organism evidence="5 6">
    <name type="scientific">Ferrimonas sediminum</name>
    <dbReference type="NCBI Taxonomy" id="718193"/>
    <lineage>
        <taxon>Bacteria</taxon>
        <taxon>Pseudomonadati</taxon>
        <taxon>Pseudomonadota</taxon>
        <taxon>Gammaproteobacteria</taxon>
        <taxon>Alteromonadales</taxon>
        <taxon>Ferrimonadaceae</taxon>
        <taxon>Ferrimonas</taxon>
    </lineage>
</organism>
<evidence type="ECO:0000313" key="6">
    <source>
        <dbReference type="Proteomes" id="UP000199527"/>
    </source>
</evidence>
<evidence type="ECO:0000256" key="2">
    <source>
        <dbReference type="ARBA" id="ARBA00023125"/>
    </source>
</evidence>
<dbReference type="RefSeq" id="WP_281241989.1">
    <property type="nucleotide sequence ID" value="NZ_FNEM01000034.1"/>
</dbReference>
<protein>
    <submittedName>
        <fullName evidence="5">AraC-type DNA-binding protein</fullName>
    </submittedName>
</protein>
<dbReference type="PROSITE" id="PS01124">
    <property type="entry name" value="HTH_ARAC_FAMILY_2"/>
    <property type="match status" value="1"/>
</dbReference>
<dbReference type="PANTHER" id="PTHR47894">
    <property type="entry name" value="HTH-TYPE TRANSCRIPTIONAL REGULATOR GADX"/>
    <property type="match status" value="1"/>
</dbReference>
<dbReference type="PANTHER" id="PTHR47894:SF1">
    <property type="entry name" value="HTH-TYPE TRANSCRIPTIONAL REGULATOR VQSM"/>
    <property type="match status" value="1"/>
</dbReference>
<dbReference type="SMART" id="SM00342">
    <property type="entry name" value="HTH_ARAC"/>
    <property type="match status" value="1"/>
</dbReference>
<accession>A0A1G9BRL8</accession>
<dbReference type="InterPro" id="IPR018060">
    <property type="entry name" value="HTH_AraC"/>
</dbReference>
<keyword evidence="6" id="KW-1185">Reference proteome</keyword>
<evidence type="ECO:0000256" key="1">
    <source>
        <dbReference type="ARBA" id="ARBA00023015"/>
    </source>
</evidence>
<dbReference type="AlphaFoldDB" id="A0A1G9BRL8"/>
<dbReference type="Gene3D" id="1.10.10.60">
    <property type="entry name" value="Homeodomain-like"/>
    <property type="match status" value="1"/>
</dbReference>
<dbReference type="GO" id="GO:0003700">
    <property type="term" value="F:DNA-binding transcription factor activity"/>
    <property type="evidence" value="ECO:0007669"/>
    <property type="project" value="InterPro"/>
</dbReference>
<dbReference type="InterPro" id="IPR009057">
    <property type="entry name" value="Homeodomain-like_sf"/>
</dbReference>
<reference evidence="6" key="1">
    <citation type="submission" date="2016-10" db="EMBL/GenBank/DDBJ databases">
        <authorList>
            <person name="Varghese N."/>
            <person name="Submissions S."/>
        </authorList>
    </citation>
    <scope>NUCLEOTIDE SEQUENCE [LARGE SCALE GENOMIC DNA]</scope>
    <source>
        <strain evidence="6">DSM 23317</strain>
    </source>
</reference>
<evidence type="ECO:0000256" key="3">
    <source>
        <dbReference type="ARBA" id="ARBA00023163"/>
    </source>
</evidence>
<dbReference type="GO" id="GO:0000976">
    <property type="term" value="F:transcription cis-regulatory region binding"/>
    <property type="evidence" value="ECO:0007669"/>
    <property type="project" value="TreeGrafter"/>
</dbReference>
<evidence type="ECO:0000259" key="4">
    <source>
        <dbReference type="PROSITE" id="PS01124"/>
    </source>
</evidence>
<proteinExistence type="predicted"/>
<keyword evidence="3" id="KW-0804">Transcription</keyword>